<evidence type="ECO:0000313" key="3">
    <source>
        <dbReference type="EMBL" id="MBF4802785.1"/>
    </source>
</evidence>
<keyword evidence="2" id="KW-0472">Membrane</keyword>
<accession>A0A9D5X3F4</accession>
<feature type="compositionally biased region" description="Acidic residues" evidence="1">
    <location>
        <begin position="162"/>
        <end position="173"/>
    </location>
</feature>
<gene>
    <name evidence="3" type="ORF">HXK24_03030</name>
</gene>
<dbReference type="EMBL" id="JABZGU010000049">
    <property type="protein sequence ID" value="MBF4802785.1"/>
    <property type="molecule type" value="Genomic_DNA"/>
</dbReference>
<proteinExistence type="predicted"/>
<feature type="transmembrane region" description="Helical" evidence="2">
    <location>
        <begin position="73"/>
        <end position="99"/>
    </location>
</feature>
<feature type="region of interest" description="Disordered" evidence="1">
    <location>
        <begin position="148"/>
        <end position="173"/>
    </location>
</feature>
<evidence type="ECO:0000256" key="2">
    <source>
        <dbReference type="SAM" id="Phobius"/>
    </source>
</evidence>
<comment type="caution">
    <text evidence="3">The sequence shown here is derived from an EMBL/GenBank/DDBJ whole genome shotgun (WGS) entry which is preliminary data.</text>
</comment>
<dbReference type="AlphaFoldDB" id="A0A9D5X3F4"/>
<organism evidence="3 4">
    <name type="scientific">Lancefieldella parvula</name>
    <dbReference type="NCBI Taxonomy" id="1382"/>
    <lineage>
        <taxon>Bacteria</taxon>
        <taxon>Bacillati</taxon>
        <taxon>Actinomycetota</taxon>
        <taxon>Coriobacteriia</taxon>
        <taxon>Coriobacteriales</taxon>
        <taxon>Atopobiaceae</taxon>
        <taxon>Lancefieldella</taxon>
    </lineage>
</organism>
<sequence>MTKKTFIGNASFLGVLTVLGIVLMVLRQTLPQDSSTPLFYSYIVAPIMLYFGIAGLVGLLIARNTGFSVTKTVAVVLRTLAAILFVLPFFFFLIVVLPWVLLRGLFALLMVVMLYAPWFWALFGLLYGLSWAQQKVIEDVTADPFAEDAATQKAAGEKTDVADTDTANEDAVN</sequence>
<dbReference type="Proteomes" id="UP000787322">
    <property type="component" value="Unassembled WGS sequence"/>
</dbReference>
<keyword evidence="2" id="KW-0812">Transmembrane</keyword>
<reference evidence="3" key="1">
    <citation type="submission" date="2020-04" db="EMBL/GenBank/DDBJ databases">
        <title>Deep metagenomics examines the oral microbiome during advanced dental caries in children, revealing novel taxa and co-occurrences with host molecules.</title>
        <authorList>
            <person name="Baker J.L."/>
            <person name="Morton J.T."/>
            <person name="Dinis M."/>
            <person name="Alvarez R."/>
            <person name="Tran N.C."/>
            <person name="Knight R."/>
            <person name="Edlund A."/>
        </authorList>
    </citation>
    <scope>NUCLEOTIDE SEQUENCE</scope>
    <source>
        <strain evidence="3">JCVI_3_bin.11</strain>
    </source>
</reference>
<protein>
    <submittedName>
        <fullName evidence="3">Uncharacterized protein</fullName>
    </submittedName>
</protein>
<feature type="transmembrane region" description="Helical" evidence="2">
    <location>
        <begin position="38"/>
        <end position="61"/>
    </location>
</feature>
<feature type="transmembrane region" description="Helical" evidence="2">
    <location>
        <begin position="7"/>
        <end position="26"/>
    </location>
</feature>
<feature type="transmembrane region" description="Helical" evidence="2">
    <location>
        <begin position="105"/>
        <end position="127"/>
    </location>
</feature>
<evidence type="ECO:0000313" key="4">
    <source>
        <dbReference type="Proteomes" id="UP000787322"/>
    </source>
</evidence>
<evidence type="ECO:0000256" key="1">
    <source>
        <dbReference type="SAM" id="MobiDB-lite"/>
    </source>
</evidence>
<keyword evidence="2" id="KW-1133">Transmembrane helix</keyword>
<name>A0A9D5X3F4_9ACTN</name>